<dbReference type="Proteomes" id="UP001275436">
    <property type="component" value="Unassembled WGS sequence"/>
</dbReference>
<name>A0ABQ5TKX8_9BACI</name>
<reference evidence="1 2" key="1">
    <citation type="submission" date="2023-02" db="EMBL/GenBank/DDBJ databases">
        <title>Oceanobacillus kimchii IFOP_LL358 isolated form Alexandrium catenella lab strain.</title>
        <authorList>
            <person name="Gajardo G."/>
            <person name="Ueki S."/>
            <person name="Maruyama F."/>
        </authorList>
    </citation>
    <scope>NUCLEOTIDE SEQUENCE [LARGE SCALE GENOMIC DNA]</scope>
    <source>
        <strain evidence="1 2">IFOP_LL358</strain>
    </source>
</reference>
<protein>
    <submittedName>
        <fullName evidence="1">Uncharacterized protein</fullName>
    </submittedName>
</protein>
<organism evidence="1 2">
    <name type="scientific">Oceanobacillus kimchii</name>
    <dbReference type="NCBI Taxonomy" id="746691"/>
    <lineage>
        <taxon>Bacteria</taxon>
        <taxon>Bacillati</taxon>
        <taxon>Bacillota</taxon>
        <taxon>Bacilli</taxon>
        <taxon>Bacillales</taxon>
        <taxon>Bacillaceae</taxon>
        <taxon>Oceanobacillus</taxon>
    </lineage>
</organism>
<keyword evidence="2" id="KW-1185">Reference proteome</keyword>
<proteinExistence type="predicted"/>
<gene>
    <name evidence="1" type="ORF">MACH08_20280</name>
</gene>
<evidence type="ECO:0000313" key="2">
    <source>
        <dbReference type="Proteomes" id="UP001275436"/>
    </source>
</evidence>
<comment type="caution">
    <text evidence="1">The sequence shown here is derived from an EMBL/GenBank/DDBJ whole genome shotgun (WGS) entry which is preliminary data.</text>
</comment>
<accession>A0ABQ5TKX8</accession>
<evidence type="ECO:0000313" key="1">
    <source>
        <dbReference type="EMBL" id="GLO66244.1"/>
    </source>
</evidence>
<sequence>MDYRVVPANEYVDAEWTSYYYNDGDHVEFEDVEDLIEYVTDYVQFEGEEYCQDLRELIELEDVSFDELWRFVKNNLNECGFFDECSVREESFIVPNTMFITKQDAKNHLLANKHHYSKKAHTYAMTAWRSPKVSKLMTILETMDWSEINKDIM</sequence>
<dbReference type="EMBL" id="BSKO01000001">
    <property type="protein sequence ID" value="GLO66244.1"/>
    <property type="molecule type" value="Genomic_DNA"/>
</dbReference>